<evidence type="ECO:0008006" key="5">
    <source>
        <dbReference type="Google" id="ProtNLM"/>
    </source>
</evidence>
<evidence type="ECO:0000256" key="1">
    <source>
        <dbReference type="ARBA" id="ARBA00006484"/>
    </source>
</evidence>
<proteinExistence type="inferred from homology"/>
<dbReference type="InterPro" id="IPR020904">
    <property type="entry name" value="Sc_DH/Rdtase_CS"/>
</dbReference>
<dbReference type="PRINTS" id="PR00081">
    <property type="entry name" value="GDHRDH"/>
</dbReference>
<dbReference type="EMBL" id="CADCVS010000400">
    <property type="protein sequence ID" value="CAA9522122.1"/>
    <property type="molecule type" value="Genomic_DNA"/>
</dbReference>
<dbReference type="Gene3D" id="3.40.50.720">
    <property type="entry name" value="NAD(P)-binding Rossmann-like Domain"/>
    <property type="match status" value="1"/>
</dbReference>
<sequence>MPERALGGLVVAITGGARGIGRATAEAASRAGMKVAIGDLDAARTEAAAAEIGGSTAGFGLDVTDPASFAAFLDGAEARLGGPVDVLVNNAGVLFLGPYAAEDPAHTRAMLDVNLGGVLTGSRLALARFGARGQGHLVNVASSAGQIGVAGGATYAATKHAVVGLTRALRAEVRGTDVRTTLVLPGVIGTEMTTGFAKARATRVLDPGAVGAAIVRAVATGSEEVFVPRELGLPARLVAGLPPRASDAIKRALRADGVMGGADRAARAGYESRAAREGTQPGG</sequence>
<dbReference type="PANTHER" id="PTHR24322:SF736">
    <property type="entry name" value="RETINOL DEHYDROGENASE 10"/>
    <property type="match status" value="1"/>
</dbReference>
<dbReference type="PANTHER" id="PTHR24322">
    <property type="entry name" value="PKSB"/>
    <property type="match status" value="1"/>
</dbReference>
<gene>
    <name evidence="4" type="ORF">AVDCRST_MAG30-3111</name>
</gene>
<dbReference type="Pfam" id="PF00106">
    <property type="entry name" value="adh_short"/>
    <property type="match status" value="1"/>
</dbReference>
<dbReference type="GO" id="GO:0016616">
    <property type="term" value="F:oxidoreductase activity, acting on the CH-OH group of donors, NAD or NADP as acceptor"/>
    <property type="evidence" value="ECO:0007669"/>
    <property type="project" value="TreeGrafter"/>
</dbReference>
<comment type="similarity">
    <text evidence="1 3">Belongs to the short-chain dehydrogenases/reductases (SDR) family.</text>
</comment>
<organism evidence="4">
    <name type="scientific">uncultured Solirubrobacteraceae bacterium</name>
    <dbReference type="NCBI Taxonomy" id="1162706"/>
    <lineage>
        <taxon>Bacteria</taxon>
        <taxon>Bacillati</taxon>
        <taxon>Actinomycetota</taxon>
        <taxon>Thermoleophilia</taxon>
        <taxon>Solirubrobacterales</taxon>
        <taxon>Solirubrobacteraceae</taxon>
        <taxon>environmental samples</taxon>
    </lineage>
</organism>
<reference evidence="4" key="1">
    <citation type="submission" date="2020-02" db="EMBL/GenBank/DDBJ databases">
        <authorList>
            <person name="Meier V. D."/>
        </authorList>
    </citation>
    <scope>NUCLEOTIDE SEQUENCE</scope>
    <source>
        <strain evidence="4">AVDCRST_MAG30</strain>
    </source>
</reference>
<dbReference type="InterPro" id="IPR036291">
    <property type="entry name" value="NAD(P)-bd_dom_sf"/>
</dbReference>
<dbReference type="NCBIfam" id="NF005878">
    <property type="entry name" value="PRK07825.1"/>
    <property type="match status" value="1"/>
</dbReference>
<dbReference type="PRINTS" id="PR00080">
    <property type="entry name" value="SDRFAMILY"/>
</dbReference>
<evidence type="ECO:0000313" key="4">
    <source>
        <dbReference type="EMBL" id="CAA9522122.1"/>
    </source>
</evidence>
<accession>A0A6J4TGN4</accession>
<keyword evidence="2" id="KW-0560">Oxidoreductase</keyword>
<dbReference type="CDD" id="cd05233">
    <property type="entry name" value="SDR_c"/>
    <property type="match status" value="1"/>
</dbReference>
<dbReference type="SUPFAM" id="SSF51735">
    <property type="entry name" value="NAD(P)-binding Rossmann-fold domains"/>
    <property type="match status" value="1"/>
</dbReference>
<name>A0A6J4TGN4_9ACTN</name>
<dbReference type="PROSITE" id="PS00061">
    <property type="entry name" value="ADH_SHORT"/>
    <property type="match status" value="1"/>
</dbReference>
<dbReference type="AlphaFoldDB" id="A0A6J4TGN4"/>
<evidence type="ECO:0000256" key="2">
    <source>
        <dbReference type="ARBA" id="ARBA00023002"/>
    </source>
</evidence>
<evidence type="ECO:0000256" key="3">
    <source>
        <dbReference type="RuleBase" id="RU000363"/>
    </source>
</evidence>
<protein>
    <recommendedName>
        <fullName evidence="5">3-oxoacyl-[acyl-carrier protein] reductase</fullName>
    </recommendedName>
</protein>
<dbReference type="InterPro" id="IPR002347">
    <property type="entry name" value="SDR_fam"/>
</dbReference>